<comment type="similarity">
    <text evidence="2">Belongs to the MAD2 family.</text>
</comment>
<dbReference type="GO" id="GO:0005737">
    <property type="term" value="C:cytoplasm"/>
    <property type="evidence" value="ECO:0007669"/>
    <property type="project" value="TreeGrafter"/>
</dbReference>
<evidence type="ECO:0000259" key="7">
    <source>
        <dbReference type="PROSITE" id="PS50815"/>
    </source>
</evidence>
<evidence type="ECO:0000313" key="8">
    <source>
        <dbReference type="EMBL" id="KAK0520254.1"/>
    </source>
</evidence>
<dbReference type="SUPFAM" id="SSF56019">
    <property type="entry name" value="The spindle assembly checkpoint protein mad2"/>
    <property type="match status" value="1"/>
</dbReference>
<keyword evidence="4" id="KW-0498">Mitosis</keyword>
<dbReference type="InterPro" id="IPR003511">
    <property type="entry name" value="HORMA_dom"/>
</dbReference>
<gene>
    <name evidence="8" type="primary">MAD2</name>
    <name evidence="8" type="ORF">OC842_007161</name>
</gene>
<dbReference type="EMBL" id="JAPDMQ010000822">
    <property type="protein sequence ID" value="KAK0520254.1"/>
    <property type="molecule type" value="Genomic_DNA"/>
</dbReference>
<feature type="domain" description="HORMA" evidence="7">
    <location>
        <begin position="19"/>
        <end position="217"/>
    </location>
</feature>
<dbReference type="Pfam" id="PF02301">
    <property type="entry name" value="HORMA"/>
    <property type="match status" value="1"/>
</dbReference>
<dbReference type="GO" id="GO:0051301">
    <property type="term" value="P:cell division"/>
    <property type="evidence" value="ECO:0007669"/>
    <property type="project" value="UniProtKB-KW"/>
</dbReference>
<keyword evidence="3" id="KW-0132">Cell division</keyword>
<accession>A0AAN6G8X0</accession>
<name>A0AAN6G8X0_9BASI</name>
<evidence type="ECO:0000313" key="9">
    <source>
        <dbReference type="Proteomes" id="UP001176521"/>
    </source>
</evidence>
<protein>
    <submittedName>
        <fullName evidence="8">Mitotic spindle checkpoint component mad2</fullName>
    </submittedName>
</protein>
<keyword evidence="9" id="KW-1185">Reference proteome</keyword>
<dbReference type="AlphaFoldDB" id="A0AAN6G8X0"/>
<evidence type="ECO:0000256" key="2">
    <source>
        <dbReference type="ARBA" id="ARBA00010348"/>
    </source>
</evidence>
<dbReference type="Proteomes" id="UP001176521">
    <property type="component" value="Unassembled WGS sequence"/>
</dbReference>
<dbReference type="PANTHER" id="PTHR11842:SF11">
    <property type="entry name" value="MITOTIC SPINDLE ASSEMBLY CHECKPOINT PROTEIN MAD2A"/>
    <property type="match status" value="1"/>
</dbReference>
<dbReference type="PANTHER" id="PTHR11842">
    <property type="entry name" value="MITOTIC SPINDLE ASSEMBLY CHECKPOINT PROTEIN MAD2"/>
    <property type="match status" value="1"/>
</dbReference>
<dbReference type="GO" id="GO:0007094">
    <property type="term" value="P:mitotic spindle assembly checkpoint signaling"/>
    <property type="evidence" value="ECO:0007669"/>
    <property type="project" value="TreeGrafter"/>
</dbReference>
<evidence type="ECO:0000256" key="1">
    <source>
        <dbReference type="ARBA" id="ARBA00004123"/>
    </source>
</evidence>
<sequence>MATAQLSSATNQRTHLTLKGSTTIVHEFFAFSLQSILYQRGLYPSEDFKMVKKYGLQLLAAADEALAEYIAASMDGVAEALKLGTLRRLVIAIIDKETGETRERWQFSVEVTGAPVEEGKENQAPAKGAPAEHKKTDAQVKSEIAAIIKQITASCTFLPCLDDPCTFEILAYTDASASMPSTLWSEADSARLIAPEQTEQVKLRSFSTAVHRVDAMVAYRREDEDGDV</sequence>
<dbReference type="GO" id="GO:0005654">
    <property type="term" value="C:nucleoplasm"/>
    <property type="evidence" value="ECO:0007669"/>
    <property type="project" value="TreeGrafter"/>
</dbReference>
<evidence type="ECO:0000256" key="4">
    <source>
        <dbReference type="ARBA" id="ARBA00022776"/>
    </source>
</evidence>
<evidence type="ECO:0000256" key="3">
    <source>
        <dbReference type="ARBA" id="ARBA00022618"/>
    </source>
</evidence>
<dbReference type="Gene3D" id="3.30.900.10">
    <property type="entry name" value="HORMA domain"/>
    <property type="match status" value="1"/>
</dbReference>
<dbReference type="PROSITE" id="PS50815">
    <property type="entry name" value="HORMA"/>
    <property type="match status" value="1"/>
</dbReference>
<comment type="subcellular location">
    <subcellularLocation>
        <location evidence="1">Nucleus</location>
    </subcellularLocation>
</comment>
<evidence type="ECO:0000256" key="5">
    <source>
        <dbReference type="ARBA" id="ARBA00023242"/>
    </source>
</evidence>
<dbReference type="InterPro" id="IPR036570">
    <property type="entry name" value="HORMA_dom_sf"/>
</dbReference>
<dbReference type="InterPro" id="IPR045091">
    <property type="entry name" value="Mad2-like"/>
</dbReference>
<organism evidence="8 9">
    <name type="scientific">Tilletia horrida</name>
    <dbReference type="NCBI Taxonomy" id="155126"/>
    <lineage>
        <taxon>Eukaryota</taxon>
        <taxon>Fungi</taxon>
        <taxon>Dikarya</taxon>
        <taxon>Basidiomycota</taxon>
        <taxon>Ustilaginomycotina</taxon>
        <taxon>Exobasidiomycetes</taxon>
        <taxon>Tilletiales</taxon>
        <taxon>Tilletiaceae</taxon>
        <taxon>Tilletia</taxon>
    </lineage>
</organism>
<reference evidence="8" key="1">
    <citation type="journal article" date="2023" name="PhytoFront">
        <title>Draft Genome Resources of Seven Strains of Tilletia horrida, Causal Agent of Kernel Smut of Rice.</title>
        <authorList>
            <person name="Khanal S."/>
            <person name="Antony Babu S."/>
            <person name="Zhou X.G."/>
        </authorList>
    </citation>
    <scope>NUCLEOTIDE SEQUENCE</scope>
    <source>
        <strain evidence="8">TX3</strain>
    </source>
</reference>
<dbReference type="GO" id="GO:0000776">
    <property type="term" value="C:kinetochore"/>
    <property type="evidence" value="ECO:0007669"/>
    <property type="project" value="TreeGrafter"/>
</dbReference>
<keyword evidence="5" id="KW-0539">Nucleus</keyword>
<proteinExistence type="inferred from homology"/>
<evidence type="ECO:0000256" key="6">
    <source>
        <dbReference type="ARBA" id="ARBA00023306"/>
    </source>
</evidence>
<comment type="caution">
    <text evidence="8">The sequence shown here is derived from an EMBL/GenBank/DDBJ whole genome shotgun (WGS) entry which is preliminary data.</text>
</comment>
<keyword evidence="6" id="KW-0131">Cell cycle</keyword>